<comment type="caution">
    <text evidence="2">The sequence shown here is derived from an EMBL/GenBank/DDBJ whole genome shotgun (WGS) entry which is preliminary data.</text>
</comment>
<protein>
    <submittedName>
        <fullName evidence="2">Uncharacterized protein</fullName>
    </submittedName>
</protein>
<accession>J9GIT9</accession>
<organism evidence="2">
    <name type="scientific">gut metagenome</name>
    <dbReference type="NCBI Taxonomy" id="749906"/>
    <lineage>
        <taxon>unclassified sequences</taxon>
        <taxon>metagenomes</taxon>
        <taxon>organismal metagenomes</taxon>
    </lineage>
</organism>
<name>J9GIT9_9ZZZZ</name>
<dbReference type="AlphaFoldDB" id="J9GIT9"/>
<sequence length="196" mass="22664">MLEPLRQRIMKRFHLDRIEAGFVLIQVVKSFLIPLFDHHAEFPARPYGGRVAWLKNILQKQYFTTELEHAFQDVQGTLEQYRSTQQQVRHDALTAFHPLSAYEWTNGQTGQRYYRDPDDGVIDLPAEAPARPSATARWNPYTRQWSDEAAPEQTAALPEMQEALPELEKVFPEQTVPPELEDVFPTDTESGKEGER</sequence>
<reference evidence="2" key="1">
    <citation type="journal article" date="2012" name="PLoS ONE">
        <title>Gene sets for utilization of primary and secondary nutrition supplies in the distal gut of endangered iberian lynx.</title>
        <authorList>
            <person name="Alcaide M."/>
            <person name="Messina E."/>
            <person name="Richter M."/>
            <person name="Bargiela R."/>
            <person name="Peplies J."/>
            <person name="Huws S.A."/>
            <person name="Newbold C.J."/>
            <person name="Golyshin P.N."/>
            <person name="Simon M.A."/>
            <person name="Lopez G."/>
            <person name="Yakimov M.M."/>
            <person name="Ferrer M."/>
        </authorList>
    </citation>
    <scope>NUCLEOTIDE SEQUENCE</scope>
</reference>
<evidence type="ECO:0000256" key="1">
    <source>
        <dbReference type="SAM" id="MobiDB-lite"/>
    </source>
</evidence>
<dbReference type="EMBL" id="AMCI01003787">
    <property type="protein sequence ID" value="EJW99464.1"/>
    <property type="molecule type" value="Genomic_DNA"/>
</dbReference>
<proteinExistence type="predicted"/>
<gene>
    <name evidence="2" type="ORF">EVA_12419</name>
</gene>
<feature type="region of interest" description="Disordered" evidence="1">
    <location>
        <begin position="172"/>
        <end position="196"/>
    </location>
</feature>
<evidence type="ECO:0000313" key="2">
    <source>
        <dbReference type="EMBL" id="EJW99464.1"/>
    </source>
</evidence>